<comment type="caution">
    <text evidence="12">The sequence shown here is derived from an EMBL/GenBank/DDBJ whole genome shotgun (WGS) entry which is preliminary data.</text>
</comment>
<dbReference type="GO" id="GO:0005789">
    <property type="term" value="C:endoplasmic reticulum membrane"/>
    <property type="evidence" value="ECO:0007669"/>
    <property type="project" value="UniProtKB-SubCell"/>
</dbReference>
<gene>
    <name evidence="12" type="ORF">ZIOFF_018649</name>
</gene>
<keyword evidence="13" id="KW-1185">Reference proteome</keyword>
<sequence length="432" mass="49741">MYIWSHFLFPVVCGKSNVNPQSRDLVLQLVERILSGPKARTILLNGIVRKGERIVPPAVLDLLMRATFPASTARVKATERFETFYPTLKELALTGSGTKTTKQASQQLLPFAIQAIQKNNSELTKEATDLFIWCLTQNVECYKQWEKLYVENVGATIIVLRKLSTEWRNYSAKISPDTLKVTLKHLRAKNEDALSRNTDPSQVASIKEADKYCKTILMKLTRNFGCMKGSVLVLVLGIANCSYCYLLPIPPMLRKYGFHLVLFGNRYYISDQLKKNIKRHEHMHEASEVTERTKCNFEGCERTFSNGDFLEINEQWQSRPRCGRKRKCPSIGSFCRKRIVSPEQASTLMYNVLRNMMQAEFCWYCEFKEESQEVTRFALGYAHFMESSKGSQSIKRKWCKYKKKTKGHGKKKSFVKTDEKGQGQKGKKKELI</sequence>
<dbReference type="PANTHER" id="PTHR13448">
    <property type="entry name" value="TRANSMEMBRANE PROTEIN 214"/>
    <property type="match status" value="1"/>
</dbReference>
<dbReference type="EMBL" id="JACMSC010000005">
    <property type="protein sequence ID" value="KAG6521526.1"/>
    <property type="molecule type" value="Genomic_DNA"/>
</dbReference>
<evidence type="ECO:0000256" key="5">
    <source>
        <dbReference type="ARBA" id="ARBA00022703"/>
    </source>
</evidence>
<dbReference type="AlphaFoldDB" id="A0A8J5HWW3"/>
<dbReference type="GO" id="GO:0005794">
    <property type="term" value="C:Golgi apparatus"/>
    <property type="evidence" value="ECO:0007669"/>
    <property type="project" value="TreeGrafter"/>
</dbReference>
<organism evidence="12 13">
    <name type="scientific">Zingiber officinale</name>
    <name type="common">Ginger</name>
    <name type="synonym">Amomum zingiber</name>
    <dbReference type="NCBI Taxonomy" id="94328"/>
    <lineage>
        <taxon>Eukaryota</taxon>
        <taxon>Viridiplantae</taxon>
        <taxon>Streptophyta</taxon>
        <taxon>Embryophyta</taxon>
        <taxon>Tracheophyta</taxon>
        <taxon>Spermatophyta</taxon>
        <taxon>Magnoliopsida</taxon>
        <taxon>Liliopsida</taxon>
        <taxon>Zingiberales</taxon>
        <taxon>Zingiberaceae</taxon>
        <taxon>Zingiber</taxon>
    </lineage>
</organism>
<feature type="compositionally biased region" description="Basic residues" evidence="11">
    <location>
        <begin position="402"/>
        <end position="414"/>
    </location>
</feature>
<evidence type="ECO:0000256" key="7">
    <source>
        <dbReference type="ARBA" id="ARBA00022989"/>
    </source>
</evidence>
<keyword evidence="6" id="KW-0256">Endoplasmic reticulum</keyword>
<keyword evidence="7" id="KW-1133">Transmembrane helix</keyword>
<comment type="similarity">
    <text evidence="2">Belongs to the TMEM214 family.</text>
</comment>
<evidence type="ECO:0000256" key="4">
    <source>
        <dbReference type="ARBA" id="ARBA00022692"/>
    </source>
</evidence>
<feature type="region of interest" description="Disordered" evidence="11">
    <location>
        <begin position="402"/>
        <end position="432"/>
    </location>
</feature>
<keyword evidence="8" id="KW-0472">Membrane</keyword>
<dbReference type="PANTHER" id="PTHR13448:SF0">
    <property type="entry name" value="TRANSMEMBRANE PROTEIN 214"/>
    <property type="match status" value="1"/>
</dbReference>
<evidence type="ECO:0000256" key="2">
    <source>
        <dbReference type="ARBA" id="ARBA00007984"/>
    </source>
</evidence>
<name>A0A8J5HWW3_ZINOF</name>
<reference evidence="12 13" key="1">
    <citation type="submission" date="2020-08" db="EMBL/GenBank/DDBJ databases">
        <title>Plant Genome Project.</title>
        <authorList>
            <person name="Zhang R.-G."/>
        </authorList>
    </citation>
    <scope>NUCLEOTIDE SEQUENCE [LARGE SCALE GENOMIC DNA]</scope>
    <source>
        <tissue evidence="12">Rhizome</tissue>
    </source>
</reference>
<evidence type="ECO:0000256" key="6">
    <source>
        <dbReference type="ARBA" id="ARBA00022824"/>
    </source>
</evidence>
<evidence type="ECO:0000313" key="12">
    <source>
        <dbReference type="EMBL" id="KAG6521526.1"/>
    </source>
</evidence>
<evidence type="ECO:0000313" key="13">
    <source>
        <dbReference type="Proteomes" id="UP000734854"/>
    </source>
</evidence>
<evidence type="ECO:0000256" key="1">
    <source>
        <dbReference type="ARBA" id="ARBA00004477"/>
    </source>
</evidence>
<keyword evidence="5" id="KW-0053">Apoptosis</keyword>
<comment type="function">
    <text evidence="10">Critical mediator, in cooperation with CASP4, of endoplasmic reticulum-stress induced apoptosis. Required or the activation of CASP4 following endoplasmic reticulum stress.</text>
</comment>
<evidence type="ECO:0000256" key="3">
    <source>
        <dbReference type="ARBA" id="ARBA00011720"/>
    </source>
</evidence>
<comment type="subunit">
    <text evidence="3">Constitutively interacts with CASP4; required for the localization of procaspase 4 to the ER.</text>
</comment>
<accession>A0A8J5HWW3</accession>
<proteinExistence type="inferred from homology"/>
<comment type="subcellular location">
    <subcellularLocation>
        <location evidence="1">Endoplasmic reticulum membrane</location>
        <topology evidence="1">Multi-pass membrane protein</topology>
    </subcellularLocation>
</comment>
<dbReference type="Proteomes" id="UP000734854">
    <property type="component" value="Unassembled WGS sequence"/>
</dbReference>
<evidence type="ECO:0000256" key="9">
    <source>
        <dbReference type="ARBA" id="ARBA00023180"/>
    </source>
</evidence>
<evidence type="ECO:0000256" key="11">
    <source>
        <dbReference type="SAM" id="MobiDB-lite"/>
    </source>
</evidence>
<dbReference type="Pfam" id="PF10151">
    <property type="entry name" value="TMEM214"/>
    <property type="match status" value="1"/>
</dbReference>
<evidence type="ECO:0000256" key="8">
    <source>
        <dbReference type="ARBA" id="ARBA00023136"/>
    </source>
</evidence>
<keyword evidence="4" id="KW-0812">Transmembrane</keyword>
<dbReference type="InterPro" id="IPR019308">
    <property type="entry name" value="TMEM214"/>
</dbReference>
<evidence type="ECO:0000256" key="10">
    <source>
        <dbReference type="ARBA" id="ARBA00024938"/>
    </source>
</evidence>
<keyword evidence="9" id="KW-0325">Glycoprotein</keyword>
<protein>
    <submittedName>
        <fullName evidence="12">Uncharacterized protein</fullName>
    </submittedName>
</protein>